<dbReference type="Proteomes" id="UP001558652">
    <property type="component" value="Unassembled WGS sequence"/>
</dbReference>
<accession>A0ABD0Y3U7</accession>
<protein>
    <submittedName>
        <fullName evidence="1">Uncharacterized protein</fullName>
    </submittedName>
</protein>
<dbReference type="EMBL" id="JBFDAA010000014">
    <property type="protein sequence ID" value="KAL1122101.1"/>
    <property type="molecule type" value="Genomic_DNA"/>
</dbReference>
<reference evidence="1 2" key="1">
    <citation type="submission" date="2024-07" db="EMBL/GenBank/DDBJ databases">
        <title>Chromosome-level genome assembly of the water stick insect Ranatra chinensis (Heteroptera: Nepidae).</title>
        <authorList>
            <person name="Liu X."/>
        </authorList>
    </citation>
    <scope>NUCLEOTIDE SEQUENCE [LARGE SCALE GENOMIC DNA]</scope>
    <source>
        <strain evidence="1">Cailab_2021Rc</strain>
        <tissue evidence="1">Muscle</tissue>
    </source>
</reference>
<evidence type="ECO:0000313" key="1">
    <source>
        <dbReference type="EMBL" id="KAL1122101.1"/>
    </source>
</evidence>
<proteinExistence type="predicted"/>
<keyword evidence="2" id="KW-1185">Reference proteome</keyword>
<dbReference type="AlphaFoldDB" id="A0ABD0Y3U7"/>
<gene>
    <name evidence="1" type="ORF">AAG570_003507</name>
</gene>
<sequence length="142" mass="16018">PVLSHIPPPNPRRINALIGEYNKIQQNQTLPIHEDVDDANQSRLISRKPPTSTVIAAMDEVFSLIGSWQQEWSAKQNISIPCIIYEPPGFHLPRKSWSALNRVRTEHGRCACAMHKWGKAPTPFCGDCEAHCGRVPQNSIFR</sequence>
<evidence type="ECO:0000313" key="2">
    <source>
        <dbReference type="Proteomes" id="UP001558652"/>
    </source>
</evidence>
<comment type="caution">
    <text evidence="1">The sequence shown here is derived from an EMBL/GenBank/DDBJ whole genome shotgun (WGS) entry which is preliminary data.</text>
</comment>
<name>A0ABD0Y3U7_9HEMI</name>
<feature type="non-terminal residue" evidence="1">
    <location>
        <position position="1"/>
    </location>
</feature>
<organism evidence="1 2">
    <name type="scientific">Ranatra chinensis</name>
    <dbReference type="NCBI Taxonomy" id="642074"/>
    <lineage>
        <taxon>Eukaryota</taxon>
        <taxon>Metazoa</taxon>
        <taxon>Ecdysozoa</taxon>
        <taxon>Arthropoda</taxon>
        <taxon>Hexapoda</taxon>
        <taxon>Insecta</taxon>
        <taxon>Pterygota</taxon>
        <taxon>Neoptera</taxon>
        <taxon>Paraneoptera</taxon>
        <taxon>Hemiptera</taxon>
        <taxon>Heteroptera</taxon>
        <taxon>Panheteroptera</taxon>
        <taxon>Nepomorpha</taxon>
        <taxon>Nepidae</taxon>
        <taxon>Ranatrinae</taxon>
        <taxon>Ranatra</taxon>
    </lineage>
</organism>